<evidence type="ECO:0000313" key="1">
    <source>
        <dbReference type="EMBL" id="KAK3718666.1"/>
    </source>
</evidence>
<comment type="caution">
    <text evidence="1">The sequence shown here is derived from an EMBL/GenBank/DDBJ whole genome shotgun (WGS) entry which is preliminary data.</text>
</comment>
<protein>
    <submittedName>
        <fullName evidence="1">Uncharacterized protein</fullName>
    </submittedName>
</protein>
<organism evidence="1 2">
    <name type="scientific">Vermiconidia calcicola</name>
    <dbReference type="NCBI Taxonomy" id="1690605"/>
    <lineage>
        <taxon>Eukaryota</taxon>
        <taxon>Fungi</taxon>
        <taxon>Dikarya</taxon>
        <taxon>Ascomycota</taxon>
        <taxon>Pezizomycotina</taxon>
        <taxon>Dothideomycetes</taxon>
        <taxon>Dothideomycetidae</taxon>
        <taxon>Mycosphaerellales</taxon>
        <taxon>Extremaceae</taxon>
        <taxon>Vermiconidia</taxon>
    </lineage>
</organism>
<keyword evidence="2" id="KW-1185">Reference proteome</keyword>
<evidence type="ECO:0000313" key="2">
    <source>
        <dbReference type="Proteomes" id="UP001281147"/>
    </source>
</evidence>
<proteinExistence type="predicted"/>
<name>A0ACC3NL08_9PEZI</name>
<accession>A0ACC3NL08</accession>
<reference evidence="1" key="1">
    <citation type="submission" date="2023-07" db="EMBL/GenBank/DDBJ databases">
        <title>Black Yeasts Isolated from many extreme environments.</title>
        <authorList>
            <person name="Coleine C."/>
            <person name="Stajich J.E."/>
            <person name="Selbmann L."/>
        </authorList>
    </citation>
    <scope>NUCLEOTIDE SEQUENCE</scope>
    <source>
        <strain evidence="1">CCFEE 5714</strain>
    </source>
</reference>
<dbReference type="Proteomes" id="UP001281147">
    <property type="component" value="Unassembled WGS sequence"/>
</dbReference>
<gene>
    <name evidence="1" type="ORF">LTR37_004883</name>
</gene>
<dbReference type="EMBL" id="JAUTXU010000030">
    <property type="protein sequence ID" value="KAK3718666.1"/>
    <property type="molecule type" value="Genomic_DNA"/>
</dbReference>
<sequence length="555" mass="62332">MENQRADGADLTRVNSYQWPSGHVAHLTEGQLGALARFKKICQEKGYYHPGDDKIPPTHDDETLLRYLRARKFVTQEAFTQFKDTEDWRKEHQLDKLYDTIDIHEYDQTRRLYPQWTGRRDKRGIPFYVYEIGDLDPKEVSVYSNSKDSKKQSTNTKTPWRMLKLFALYENLCRFILPMCSAIPDRPHGETPISQSNNIVDMSGVGFQKLWNLRSHMSDASKLATAHYPETLDRIFVVGAPSYFPTVWGWVQKWFDPITVSKIFILSPKDMASTLSKYVDKDNFPKKYGGNLDWKFGDMPNLEPAIVKSMRWKEDIELNGHRTLPIGPIRWEYDENGDLMAMAVGTENGKPRRRVIAGLHPEPTVAPLALSPGRVDAPLSHTASQQHSTATANMASSDLENNAEACTNGTPSPAAASRAGTSSTKFAQQDGTHAHGQLADGTPQQHRDARGERQAVVEPNTVGQAPKEHPMKEPDFEEPQPSMMEQAKDMAGQAVEQAKGLPTTVMSAVGMGGQTTEGSKEATEARKEDPAIDRMDGRNVEEFLRSQTKSKPEQT</sequence>